<comment type="caution">
    <text evidence="2">The sequence shown here is derived from an EMBL/GenBank/DDBJ whole genome shotgun (WGS) entry which is preliminary data.</text>
</comment>
<evidence type="ECO:0000256" key="1">
    <source>
        <dbReference type="SAM" id="MobiDB-lite"/>
    </source>
</evidence>
<evidence type="ECO:0000313" key="3">
    <source>
        <dbReference type="Proteomes" id="UP000246078"/>
    </source>
</evidence>
<dbReference type="VEuPathDB" id="TriTrypDB:C4B63_90g61"/>
<dbReference type="VEuPathDB" id="TriTrypDB:TcBrA4_0024950"/>
<dbReference type="VEuPathDB" id="TriTrypDB:C3747_661g13"/>
<accession>A0A2V2ULZ2</accession>
<feature type="region of interest" description="Disordered" evidence="1">
    <location>
        <begin position="150"/>
        <end position="189"/>
    </location>
</feature>
<organism evidence="2 3">
    <name type="scientific">Trypanosoma cruzi</name>
    <dbReference type="NCBI Taxonomy" id="5693"/>
    <lineage>
        <taxon>Eukaryota</taxon>
        <taxon>Discoba</taxon>
        <taxon>Euglenozoa</taxon>
        <taxon>Kinetoplastea</taxon>
        <taxon>Metakinetoplastina</taxon>
        <taxon>Trypanosomatida</taxon>
        <taxon>Trypanosomatidae</taxon>
        <taxon>Trypanosoma</taxon>
        <taxon>Schizotrypanum</taxon>
    </lineage>
</organism>
<dbReference type="EMBL" id="PRFC01000661">
    <property type="protein sequence ID" value="PWU85091.1"/>
    <property type="molecule type" value="Genomic_DNA"/>
</dbReference>
<dbReference type="Proteomes" id="UP000246078">
    <property type="component" value="Unassembled WGS sequence"/>
</dbReference>
<protein>
    <submittedName>
        <fullName evidence="2">Trypomastigote, Alanine, Serine and Valine rich protein (TASV), subfamily A</fullName>
    </submittedName>
</protein>
<reference evidence="2 3" key="1">
    <citation type="journal article" date="2018" name="Microb. Genom.">
        <title>Expanding an expanded genome: long-read sequencing of Trypanosoma cruzi.</title>
        <authorList>
            <person name="Berna L."/>
            <person name="Rodriguez M."/>
            <person name="Chiribao M.L."/>
            <person name="Parodi-Talice A."/>
            <person name="Pita S."/>
            <person name="Rijo G."/>
            <person name="Alvarez-Valin F."/>
            <person name="Robello C."/>
        </authorList>
    </citation>
    <scope>NUCLEOTIDE SEQUENCE [LARGE SCALE GENOMIC DNA]</scope>
    <source>
        <strain evidence="2 3">TCC</strain>
    </source>
</reference>
<sequence>MMMMGDCAAPVWRATCWSLRSCAAAAACPSAGLLLRAWKLPLRCKKHGRMWRCRAWGLDGRLSWRPSGEKDWRRCAKKPGEYESVTDDCARLCDDAGEFYTSNITGRALLRVLGRILPSRCDLRRTGIYKTALRRRQKIVLSWALAMRNQASRNPGREPRAAPKTAGDDDLRRSGVSGSAGKGSRDTTE</sequence>
<evidence type="ECO:0000313" key="2">
    <source>
        <dbReference type="EMBL" id="PWU85091.1"/>
    </source>
</evidence>
<gene>
    <name evidence="2" type="ORF">C3747_661g13</name>
</gene>
<dbReference type="VEuPathDB" id="TriTrypDB:ECC02_011593"/>
<name>A0A2V2ULZ2_TRYCR</name>
<dbReference type="AlphaFoldDB" id="A0A2V2ULZ2"/>
<proteinExistence type="predicted"/>
<feature type="compositionally biased region" description="Basic and acidic residues" evidence="1">
    <location>
        <begin position="155"/>
        <end position="173"/>
    </location>
</feature>